<dbReference type="EMBL" id="CASHTH010003938">
    <property type="protein sequence ID" value="CAI8051476.1"/>
    <property type="molecule type" value="Genomic_DNA"/>
</dbReference>
<dbReference type="FunFam" id="3.30.2040.10:FF:000001">
    <property type="entry name" value="D-glutamate cyclase, mitochondrial"/>
    <property type="match status" value="1"/>
</dbReference>
<dbReference type="PANTHER" id="PTHR32022">
    <property type="entry name" value="D-GLUTAMATE CYCLASE, MITOCHONDRIAL"/>
    <property type="match status" value="1"/>
</dbReference>
<dbReference type="Gene3D" id="3.30.2040.10">
    <property type="entry name" value="PSTPO5379-like domain"/>
    <property type="match status" value="1"/>
</dbReference>
<dbReference type="Proteomes" id="UP001174909">
    <property type="component" value="Unassembled WGS sequence"/>
</dbReference>
<reference evidence="3" key="1">
    <citation type="submission" date="2023-03" db="EMBL/GenBank/DDBJ databases">
        <authorList>
            <person name="Steffen K."/>
            <person name="Cardenas P."/>
        </authorList>
    </citation>
    <scope>NUCLEOTIDE SEQUENCE</scope>
</reference>
<evidence type="ECO:0000313" key="4">
    <source>
        <dbReference type="Proteomes" id="UP001174909"/>
    </source>
</evidence>
<gene>
    <name evidence="3" type="ORF">GBAR_LOCUS28181</name>
</gene>
<organism evidence="3 4">
    <name type="scientific">Geodia barretti</name>
    <name type="common">Barrett's horny sponge</name>
    <dbReference type="NCBI Taxonomy" id="519541"/>
    <lineage>
        <taxon>Eukaryota</taxon>
        <taxon>Metazoa</taxon>
        <taxon>Porifera</taxon>
        <taxon>Demospongiae</taxon>
        <taxon>Heteroscleromorpha</taxon>
        <taxon>Tetractinellida</taxon>
        <taxon>Astrophorina</taxon>
        <taxon>Geodiidae</taxon>
        <taxon>Geodia</taxon>
    </lineage>
</organism>
<dbReference type="AlphaFoldDB" id="A0AA35XGI5"/>
<accession>A0AA35XGI5</accession>
<dbReference type="SUPFAM" id="SSF160920">
    <property type="entry name" value="PSTPO5379-like"/>
    <property type="match status" value="1"/>
</dbReference>
<dbReference type="PIRSF" id="PIRSF029755">
    <property type="entry name" value="UCP029755"/>
    <property type="match status" value="1"/>
</dbReference>
<evidence type="ECO:0000313" key="3">
    <source>
        <dbReference type="EMBL" id="CAI8051476.1"/>
    </source>
</evidence>
<keyword evidence="4" id="KW-1185">Reference proteome</keyword>
<comment type="similarity">
    <text evidence="1">Belongs to the D-glutamate cyclase family.</text>
</comment>
<dbReference type="InterPro" id="IPR038021">
    <property type="entry name" value="Putative_hydro-lyase"/>
</dbReference>
<keyword evidence="2" id="KW-0456">Lyase</keyword>
<evidence type="ECO:0000256" key="2">
    <source>
        <dbReference type="ARBA" id="ARBA00023239"/>
    </source>
</evidence>
<dbReference type="Pfam" id="PF07286">
    <property type="entry name" value="D-Glu_cyclase"/>
    <property type="match status" value="1"/>
</dbReference>
<dbReference type="InterPro" id="IPR016938">
    <property type="entry name" value="UPF0317"/>
</dbReference>
<name>A0AA35XGI5_GEOBA</name>
<proteinExistence type="inferred from homology"/>
<dbReference type="NCBIfam" id="NF003969">
    <property type="entry name" value="PRK05463.1"/>
    <property type="match status" value="1"/>
</dbReference>
<evidence type="ECO:0000256" key="1">
    <source>
        <dbReference type="ARBA" id="ARBA00007896"/>
    </source>
</evidence>
<dbReference type="InterPro" id="IPR009906">
    <property type="entry name" value="D-Glu_cyclase"/>
</dbReference>
<comment type="caution">
    <text evidence="3">The sequence shown here is derived from an EMBL/GenBank/DDBJ whole genome shotgun (WGS) entry which is preliminary data.</text>
</comment>
<protein>
    <submittedName>
        <fullName evidence="3">Hydro-lyase GK2103</fullName>
    </submittedName>
</protein>
<dbReference type="HAMAP" id="MF_01830">
    <property type="entry name" value="Hydro_lyase"/>
    <property type="match status" value="1"/>
</dbReference>
<dbReference type="Gene3D" id="3.40.1640.10">
    <property type="entry name" value="PSTPO5379-like"/>
    <property type="match status" value="1"/>
</dbReference>
<dbReference type="GO" id="GO:0016829">
    <property type="term" value="F:lyase activity"/>
    <property type="evidence" value="ECO:0007669"/>
    <property type="project" value="UniProtKB-KW"/>
</dbReference>
<dbReference type="PANTHER" id="PTHR32022:SF10">
    <property type="entry name" value="D-GLUTAMATE CYCLASE, MITOCHONDRIAL"/>
    <property type="match status" value="1"/>
</dbReference>
<sequence>MTLTALPESPSELRSMMRQGDLVQTTSGMAPGRVQANLAILPRDLAFDFLLFCQRNPRPCPLLEVVESGEVEPRDFAPGADLRSDAPLYRVYEHGELTAEVTDLGEFWRDDLVSFLLGCSFSFETALIKAGMEMRHMTCDTTVPMFITNIPTSSAGVFSGPMVVSMRPIAQEQIVRAVQVTSRFPAVHGAPVHIGDPTAIGISDIYAPDFGEPVEFKDGEVPVFWACGVTPQAVAMSAKPPLMITHAPGHMFITDKMDEDLAVI</sequence>